<keyword evidence="1" id="KW-0496">Mitochondrion</keyword>
<protein>
    <submittedName>
        <fullName evidence="1">Uncharacterized protein</fullName>
    </submittedName>
</protein>
<geneLocation type="mitochondrion" evidence="1"/>
<organism evidence="1">
    <name type="scientific">Picea glauca</name>
    <name type="common">White spruce</name>
    <name type="synonym">Pinus glauca</name>
    <dbReference type="NCBI Taxonomy" id="3330"/>
    <lineage>
        <taxon>Eukaryota</taxon>
        <taxon>Viridiplantae</taxon>
        <taxon>Streptophyta</taxon>
        <taxon>Embryophyta</taxon>
        <taxon>Tracheophyta</taxon>
        <taxon>Spermatophyta</taxon>
        <taxon>Pinopsida</taxon>
        <taxon>Pinidae</taxon>
        <taxon>Conifers I</taxon>
        <taxon>Pinales</taxon>
        <taxon>Pinaceae</taxon>
        <taxon>Picea</taxon>
    </lineage>
</organism>
<comment type="caution">
    <text evidence="1">The sequence shown here is derived from an EMBL/GenBank/DDBJ whole genome shotgun (WGS) entry which is preliminary data.</text>
</comment>
<evidence type="ECO:0000313" key="1">
    <source>
        <dbReference type="EMBL" id="KUM46577.1"/>
    </source>
</evidence>
<name>A0A101LWE9_PICGL</name>
<dbReference type="AlphaFoldDB" id="A0A101LWE9"/>
<proteinExistence type="predicted"/>
<dbReference type="EMBL" id="LKAM01000011">
    <property type="protein sequence ID" value="KUM46577.1"/>
    <property type="molecule type" value="Genomic_DNA"/>
</dbReference>
<accession>A0A101LWE9</accession>
<gene>
    <name evidence="1" type="ORF">ABT39_MTgene1679</name>
</gene>
<reference evidence="1" key="1">
    <citation type="journal article" date="2015" name="Genome Biol. Evol.">
        <title>Organellar Genomes of White Spruce (Picea glauca): Assembly and Annotation.</title>
        <authorList>
            <person name="Jackman S.D."/>
            <person name="Warren R.L."/>
            <person name="Gibb E.A."/>
            <person name="Vandervalk B.P."/>
            <person name="Mohamadi H."/>
            <person name="Chu J."/>
            <person name="Raymond A."/>
            <person name="Pleasance S."/>
            <person name="Coope R."/>
            <person name="Wildung M.R."/>
            <person name="Ritland C.E."/>
            <person name="Bousquet J."/>
            <person name="Jones S.J."/>
            <person name="Bohlmann J."/>
            <person name="Birol I."/>
        </authorList>
    </citation>
    <scope>NUCLEOTIDE SEQUENCE [LARGE SCALE GENOMIC DNA]</scope>
    <source>
        <tissue evidence="1">Flushing bud</tissue>
    </source>
</reference>
<sequence>MLWFGSIGFAPPISPCSPFTILTTSFLPLSVGSRSSGGQPKVGSAENKIKRLFPGHENRNLMFLSHVLAPLAYPPPAPHPASYPFSLPHVLGNSL</sequence>